<comment type="similarity">
    <text evidence="3">Belongs to the bacterial ribosomal protein bS16 family.</text>
</comment>
<keyword evidence="2 3" id="KW-0687">Ribonucleoprotein</keyword>
<name>A0A3D9HIN3_9PROT</name>
<comment type="caution">
    <text evidence="5">The sequence shown here is derived from an EMBL/GenBank/DDBJ whole genome shotgun (WGS) entry which is preliminary data.</text>
</comment>
<keyword evidence="6" id="KW-1185">Reference proteome</keyword>
<feature type="region of interest" description="Disordered" evidence="4">
    <location>
        <begin position="88"/>
        <end position="137"/>
    </location>
</feature>
<dbReference type="RefSeq" id="WP_115937332.1">
    <property type="nucleotide sequence ID" value="NZ_QRDW01000006.1"/>
</dbReference>
<dbReference type="HAMAP" id="MF_00385">
    <property type="entry name" value="Ribosomal_bS16"/>
    <property type="match status" value="1"/>
</dbReference>
<dbReference type="GO" id="GO:0006412">
    <property type="term" value="P:translation"/>
    <property type="evidence" value="ECO:0007669"/>
    <property type="project" value="UniProtKB-UniRule"/>
</dbReference>
<keyword evidence="1 3" id="KW-0689">Ribosomal protein</keyword>
<evidence type="ECO:0000256" key="4">
    <source>
        <dbReference type="SAM" id="MobiDB-lite"/>
    </source>
</evidence>
<dbReference type="SUPFAM" id="SSF54565">
    <property type="entry name" value="Ribosomal protein S16"/>
    <property type="match status" value="1"/>
</dbReference>
<evidence type="ECO:0000256" key="3">
    <source>
        <dbReference type="HAMAP-Rule" id="MF_00385"/>
    </source>
</evidence>
<dbReference type="PANTHER" id="PTHR12919:SF20">
    <property type="entry name" value="SMALL RIBOSOMAL SUBUNIT PROTEIN BS16M"/>
    <property type="match status" value="1"/>
</dbReference>
<protein>
    <recommendedName>
        <fullName evidence="3">Small ribosomal subunit protein bS16</fullName>
    </recommendedName>
</protein>
<dbReference type="AlphaFoldDB" id="A0A3D9HIN3"/>
<proteinExistence type="inferred from homology"/>
<evidence type="ECO:0000313" key="6">
    <source>
        <dbReference type="Proteomes" id="UP000256845"/>
    </source>
</evidence>
<dbReference type="EMBL" id="QRDW01000006">
    <property type="protein sequence ID" value="RED49131.1"/>
    <property type="molecule type" value="Genomic_DNA"/>
</dbReference>
<feature type="compositionally biased region" description="Low complexity" evidence="4">
    <location>
        <begin position="117"/>
        <end position="129"/>
    </location>
</feature>
<dbReference type="GO" id="GO:0003735">
    <property type="term" value="F:structural constituent of ribosome"/>
    <property type="evidence" value="ECO:0007669"/>
    <property type="project" value="InterPro"/>
</dbReference>
<dbReference type="GO" id="GO:0015935">
    <property type="term" value="C:small ribosomal subunit"/>
    <property type="evidence" value="ECO:0007669"/>
    <property type="project" value="TreeGrafter"/>
</dbReference>
<evidence type="ECO:0000256" key="2">
    <source>
        <dbReference type="ARBA" id="ARBA00023274"/>
    </source>
</evidence>
<feature type="compositionally biased region" description="Basic and acidic residues" evidence="4">
    <location>
        <begin position="101"/>
        <end position="116"/>
    </location>
</feature>
<accession>A0A3D9HIN3</accession>
<dbReference type="Gene3D" id="3.30.1320.10">
    <property type="match status" value="1"/>
</dbReference>
<dbReference type="Proteomes" id="UP000256845">
    <property type="component" value="Unassembled WGS sequence"/>
</dbReference>
<dbReference type="NCBIfam" id="TIGR00002">
    <property type="entry name" value="S16"/>
    <property type="match status" value="1"/>
</dbReference>
<reference evidence="5 6" key="1">
    <citation type="submission" date="2018-07" db="EMBL/GenBank/DDBJ databases">
        <title>Genomic Encyclopedia of Type Strains, Phase III (KMG-III): the genomes of soil and plant-associated and newly described type strains.</title>
        <authorList>
            <person name="Whitman W."/>
        </authorList>
    </citation>
    <scope>NUCLEOTIDE SEQUENCE [LARGE SCALE GENOMIC DNA]</scope>
    <source>
        <strain evidence="5 6">CECT 8488</strain>
    </source>
</reference>
<dbReference type="GO" id="GO:0005737">
    <property type="term" value="C:cytoplasm"/>
    <property type="evidence" value="ECO:0007669"/>
    <property type="project" value="UniProtKB-ARBA"/>
</dbReference>
<dbReference type="InterPro" id="IPR000307">
    <property type="entry name" value="Ribosomal_bS16"/>
</dbReference>
<dbReference type="OrthoDB" id="9807878at2"/>
<evidence type="ECO:0000256" key="1">
    <source>
        <dbReference type="ARBA" id="ARBA00022980"/>
    </source>
</evidence>
<dbReference type="InterPro" id="IPR020592">
    <property type="entry name" value="Ribosomal_bS16_CS"/>
</dbReference>
<dbReference type="PANTHER" id="PTHR12919">
    <property type="entry name" value="30S RIBOSOMAL PROTEIN S16"/>
    <property type="match status" value="1"/>
</dbReference>
<organism evidence="5 6">
    <name type="scientific">Aestuariispira insulae</name>
    <dbReference type="NCBI Taxonomy" id="1461337"/>
    <lineage>
        <taxon>Bacteria</taxon>
        <taxon>Pseudomonadati</taxon>
        <taxon>Pseudomonadota</taxon>
        <taxon>Alphaproteobacteria</taxon>
        <taxon>Rhodospirillales</taxon>
        <taxon>Kiloniellaceae</taxon>
        <taxon>Aestuariispira</taxon>
    </lineage>
</organism>
<dbReference type="PROSITE" id="PS00732">
    <property type="entry name" value="RIBOSOMAL_S16"/>
    <property type="match status" value="1"/>
</dbReference>
<sequence>MSLKIRLARGGAKKRPYYRIVVADSRSPRDGRYIEKVGTHNPMVAKDHAERVVLNEERIKHWLSVGAQPTDRVARFLAAADLVGERTFNEQPKKSQPSAKTLERIREKEEKAREAAEAAAAAAAEAAEAPAEEAAEA</sequence>
<dbReference type="Pfam" id="PF00886">
    <property type="entry name" value="Ribosomal_S16"/>
    <property type="match status" value="1"/>
</dbReference>
<dbReference type="InterPro" id="IPR023803">
    <property type="entry name" value="Ribosomal_bS16_dom_sf"/>
</dbReference>
<evidence type="ECO:0000313" key="5">
    <source>
        <dbReference type="EMBL" id="RED49131.1"/>
    </source>
</evidence>
<gene>
    <name evidence="3" type="primary">rpsP</name>
    <name evidence="5" type="ORF">DFP90_106108</name>
</gene>